<comment type="caution">
    <text evidence="2">The sequence shown here is derived from an EMBL/GenBank/DDBJ whole genome shotgun (WGS) entry which is preliminary data.</text>
</comment>
<reference evidence="2 3" key="1">
    <citation type="submission" date="2019-05" db="EMBL/GenBank/DDBJ databases">
        <title>Another draft genome of Portunus trituberculatus and its Hox gene families provides insights of decapod evolution.</title>
        <authorList>
            <person name="Jeong J.-H."/>
            <person name="Song I."/>
            <person name="Kim S."/>
            <person name="Choi T."/>
            <person name="Kim D."/>
            <person name="Ryu S."/>
            <person name="Kim W."/>
        </authorList>
    </citation>
    <scope>NUCLEOTIDE SEQUENCE [LARGE SCALE GENOMIC DNA]</scope>
    <source>
        <tissue evidence="2">Muscle</tissue>
    </source>
</reference>
<evidence type="ECO:0000256" key="1">
    <source>
        <dbReference type="SAM" id="SignalP"/>
    </source>
</evidence>
<keyword evidence="3" id="KW-1185">Reference proteome</keyword>
<protein>
    <submittedName>
        <fullName evidence="2">Uncharacterized protein</fullName>
    </submittedName>
</protein>
<gene>
    <name evidence="2" type="ORF">E2C01_060021</name>
</gene>
<name>A0A5B7H6Y9_PORTR</name>
<evidence type="ECO:0000313" key="2">
    <source>
        <dbReference type="EMBL" id="MPC65883.1"/>
    </source>
</evidence>
<feature type="signal peptide" evidence="1">
    <location>
        <begin position="1"/>
        <end position="26"/>
    </location>
</feature>
<evidence type="ECO:0000313" key="3">
    <source>
        <dbReference type="Proteomes" id="UP000324222"/>
    </source>
</evidence>
<feature type="chain" id="PRO_5022659912" evidence="1">
    <location>
        <begin position="27"/>
        <end position="40"/>
    </location>
</feature>
<dbReference type="Proteomes" id="UP000324222">
    <property type="component" value="Unassembled WGS sequence"/>
</dbReference>
<dbReference type="AlphaFoldDB" id="A0A5B7H6Y9"/>
<dbReference type="EMBL" id="VSRR010023963">
    <property type="protein sequence ID" value="MPC65883.1"/>
    <property type="molecule type" value="Genomic_DNA"/>
</dbReference>
<keyword evidence="1" id="KW-0732">Signal</keyword>
<sequence>MDPPLPRAFLCFLAALLLVLAGLAGAQSANGEYGKKKGSS</sequence>
<proteinExistence type="predicted"/>
<accession>A0A5B7H6Y9</accession>
<organism evidence="2 3">
    <name type="scientific">Portunus trituberculatus</name>
    <name type="common">Swimming crab</name>
    <name type="synonym">Neptunus trituberculatus</name>
    <dbReference type="NCBI Taxonomy" id="210409"/>
    <lineage>
        <taxon>Eukaryota</taxon>
        <taxon>Metazoa</taxon>
        <taxon>Ecdysozoa</taxon>
        <taxon>Arthropoda</taxon>
        <taxon>Crustacea</taxon>
        <taxon>Multicrustacea</taxon>
        <taxon>Malacostraca</taxon>
        <taxon>Eumalacostraca</taxon>
        <taxon>Eucarida</taxon>
        <taxon>Decapoda</taxon>
        <taxon>Pleocyemata</taxon>
        <taxon>Brachyura</taxon>
        <taxon>Eubrachyura</taxon>
        <taxon>Portunoidea</taxon>
        <taxon>Portunidae</taxon>
        <taxon>Portuninae</taxon>
        <taxon>Portunus</taxon>
    </lineage>
</organism>